<reference evidence="3" key="1">
    <citation type="submission" date="2016-09" db="EMBL/GenBank/DDBJ databases">
        <authorList>
            <person name="Hebert L."/>
            <person name="Moumen B."/>
        </authorList>
    </citation>
    <scope>NUCLEOTIDE SEQUENCE [LARGE SCALE GENOMIC DNA]</scope>
    <source>
        <strain evidence="3">OVI</strain>
    </source>
</reference>
<evidence type="ECO:0000313" key="3">
    <source>
        <dbReference type="EMBL" id="SCU71745.1"/>
    </source>
</evidence>
<dbReference type="Gene3D" id="1.20.920.20">
    <property type="match status" value="1"/>
</dbReference>
<feature type="compositionally biased region" description="Polar residues" evidence="2">
    <location>
        <begin position="79"/>
        <end position="88"/>
    </location>
</feature>
<comment type="caution">
    <text evidence="3">The sequence shown here is derived from an EMBL/GenBank/DDBJ whole genome shotgun (WGS) entry which is preliminary data.</text>
</comment>
<feature type="region of interest" description="Disordered" evidence="2">
    <location>
        <begin position="494"/>
        <end position="517"/>
    </location>
</feature>
<dbReference type="EMBL" id="CZPT02001721">
    <property type="protein sequence ID" value="SCU71745.1"/>
    <property type="molecule type" value="Genomic_DNA"/>
</dbReference>
<dbReference type="RefSeq" id="XP_067082347.1">
    <property type="nucleotide sequence ID" value="XM_067226246.1"/>
</dbReference>
<feature type="coiled-coil region" evidence="1">
    <location>
        <begin position="266"/>
        <end position="293"/>
    </location>
</feature>
<feature type="region of interest" description="Disordered" evidence="2">
    <location>
        <begin position="79"/>
        <end position="100"/>
    </location>
</feature>
<keyword evidence="1" id="KW-0175">Coiled coil</keyword>
<keyword evidence="4" id="KW-1185">Reference proteome</keyword>
<dbReference type="Proteomes" id="UP000195570">
    <property type="component" value="Unassembled WGS sequence"/>
</dbReference>
<protein>
    <submittedName>
        <fullName evidence="3">Uncharacterized protein</fullName>
    </submittedName>
</protein>
<dbReference type="GeneID" id="92377266"/>
<organism evidence="3 4">
    <name type="scientific">Trypanosoma equiperdum</name>
    <dbReference type="NCBI Taxonomy" id="5694"/>
    <lineage>
        <taxon>Eukaryota</taxon>
        <taxon>Discoba</taxon>
        <taxon>Euglenozoa</taxon>
        <taxon>Kinetoplastea</taxon>
        <taxon>Metakinetoplastina</taxon>
        <taxon>Trypanosomatida</taxon>
        <taxon>Trypanosomatidae</taxon>
        <taxon>Trypanosoma</taxon>
    </lineage>
</organism>
<feature type="coiled-coil region" evidence="1">
    <location>
        <begin position="901"/>
        <end position="935"/>
    </location>
</feature>
<evidence type="ECO:0000256" key="1">
    <source>
        <dbReference type="SAM" id="Coils"/>
    </source>
</evidence>
<feature type="region of interest" description="Disordered" evidence="2">
    <location>
        <begin position="1"/>
        <end position="32"/>
    </location>
</feature>
<feature type="compositionally biased region" description="Polar residues" evidence="2">
    <location>
        <begin position="767"/>
        <end position="779"/>
    </location>
</feature>
<dbReference type="PANTHER" id="PTHR23159">
    <property type="entry name" value="CENTROSOMAL PROTEIN 2"/>
    <property type="match status" value="1"/>
</dbReference>
<dbReference type="AlphaFoldDB" id="A0A1G4IHK3"/>
<accession>A0A1G4IHK3</accession>
<name>A0A1G4IHK3_TRYEQ</name>
<evidence type="ECO:0000256" key="2">
    <source>
        <dbReference type="SAM" id="MobiDB-lite"/>
    </source>
</evidence>
<gene>
    <name evidence="3" type="ORF">TEOVI_000332600</name>
</gene>
<feature type="coiled-coil region" evidence="1">
    <location>
        <begin position="626"/>
        <end position="687"/>
    </location>
</feature>
<dbReference type="VEuPathDB" id="TriTrypDB:TEOVI_000332600"/>
<sequence length="988" mass="108762">MNRFQRSDETLSSSASGQRARRSTTGGLENSISISYGTDITRSTSSKAIRRRRSNLTVPSGTGHFSCTRTRIPNNTCLRRSSFPSGNTPLRADRTPSPKSLKRQKVRLHVVKPLLQSSHNTRLIVNDSVCTGTDTKANGDSDTKCDVNDISLCSTSVVDAPPIGPEEGTAYQQQENLTLNDVEELRRRREQLRYGVDTSLARIAELKLLTQAFRLDQRGTDGGDGEALNAASSAEISNSALLNSTENEASVTSKSLAIEGEEWGREEDTLLLLKVAEEEYEELRLQLTLACASLSAVPQTLWTDIRRFRQPPPAVAAVVDAVLILLGLPQSRHRRLGLGNGGWPNFPQQLIQCDPLATYQKIMGIADCESWMNGVSRMGELEHFLCHWTHLRVSRVHPTLGPLHQWVKTMVDASRAAGRLEALRDASSAKQIATVAGRGILLRELEENEEYVQLAQEEIAAIDALVADVVAFGVAGPAISSGAAVSEEKRNLAEPAEAYGEPSAQRSGGRGRAGKGVSWSAEVSNANSLPLVSGTEQRVTTAGTGRRRKDIVIPALNFADCLPSFPHAEQGPLSLRERFERIRTSSLCHSPRAGPISHVEGSPSRGNFGSVTEIANSIGNVSFLTTARALRDRENLLMRVHQLEEQLNEICGSKPKEVELVLLRDELAAAQEEISRLRAERDELEQRAKRRDTYYKPSSPRGGCIKGLDEELAGADEISSAGASKEKAAGGSGDAMTVMMLEQQLLTAHARIQHLEATVVGLTSDEGTQCTSVSGSGNDSPEAPYDNSNRPSAFAASGLGITIAGGPGEVPFLQRRIDEMQRILEMQERAVNDAEERLNNEMHAKNEAYEQVRQLQAELRSVWQQLENSEYQLKVAMEGSRCYYCRADLDDRDAGHGGEDMRQQRRREAVCQEEIERLRMQLRDQKQRSVEERRRRLELRKVRSALLLKLENTFTEALRLQENGSVRAAAILQPTRTDMGDNVNSQEL</sequence>
<feature type="region of interest" description="Disordered" evidence="2">
    <location>
        <begin position="688"/>
        <end position="707"/>
    </location>
</feature>
<evidence type="ECO:0000313" key="4">
    <source>
        <dbReference type="Proteomes" id="UP000195570"/>
    </source>
</evidence>
<feature type="region of interest" description="Disordered" evidence="2">
    <location>
        <begin position="767"/>
        <end position="788"/>
    </location>
</feature>
<feature type="coiled-coil region" evidence="1">
    <location>
        <begin position="817"/>
        <end position="858"/>
    </location>
</feature>
<dbReference type="PANTHER" id="PTHR23159:SF31">
    <property type="entry name" value="CENTROSOME-ASSOCIATED PROTEIN CEP250 ISOFORM X1"/>
    <property type="match status" value="1"/>
</dbReference>
<proteinExistence type="predicted"/>